<evidence type="ECO:0000256" key="5">
    <source>
        <dbReference type="ARBA" id="ARBA00022676"/>
    </source>
</evidence>
<feature type="transmembrane region" description="Helical" evidence="15">
    <location>
        <begin position="31"/>
        <end position="50"/>
    </location>
</feature>
<evidence type="ECO:0000256" key="14">
    <source>
        <dbReference type="ARBA" id="ARBA00049902"/>
    </source>
</evidence>
<keyword evidence="15" id="KW-1133">Transmembrane helix</keyword>
<dbReference type="InterPro" id="IPR001460">
    <property type="entry name" value="PCN-bd_Tpept"/>
</dbReference>
<comment type="subcellular location">
    <subcellularLocation>
        <location evidence="1">Cell membrane</location>
    </subcellularLocation>
</comment>
<dbReference type="AlphaFoldDB" id="A0A955L6E2"/>
<feature type="non-terminal residue" evidence="18">
    <location>
        <position position="669"/>
    </location>
</feature>
<evidence type="ECO:0000256" key="3">
    <source>
        <dbReference type="ARBA" id="ARBA00022645"/>
    </source>
</evidence>
<feature type="domain" description="Glycosyl transferase family 51" evidence="17">
    <location>
        <begin position="81"/>
        <end position="264"/>
    </location>
</feature>
<dbReference type="Proteomes" id="UP000783287">
    <property type="component" value="Unassembled WGS sequence"/>
</dbReference>
<evidence type="ECO:0000256" key="7">
    <source>
        <dbReference type="ARBA" id="ARBA00022801"/>
    </source>
</evidence>
<evidence type="ECO:0000259" key="16">
    <source>
        <dbReference type="Pfam" id="PF00905"/>
    </source>
</evidence>
<keyword evidence="2" id="KW-1003">Cell membrane</keyword>
<evidence type="ECO:0000256" key="6">
    <source>
        <dbReference type="ARBA" id="ARBA00022679"/>
    </source>
</evidence>
<gene>
    <name evidence="18" type="ORF">KC909_05905</name>
</gene>
<dbReference type="InterPro" id="IPR012338">
    <property type="entry name" value="Beta-lactam/transpept-like"/>
</dbReference>
<dbReference type="InterPro" id="IPR023346">
    <property type="entry name" value="Lysozyme-like_dom_sf"/>
</dbReference>
<keyword evidence="3" id="KW-0121">Carboxypeptidase</keyword>
<evidence type="ECO:0000313" key="18">
    <source>
        <dbReference type="EMBL" id="MCA9383869.1"/>
    </source>
</evidence>
<dbReference type="GO" id="GO:0030288">
    <property type="term" value="C:outer membrane-bounded periplasmic space"/>
    <property type="evidence" value="ECO:0007669"/>
    <property type="project" value="TreeGrafter"/>
</dbReference>
<name>A0A955L6E2_9BACT</name>
<dbReference type="GO" id="GO:0004180">
    <property type="term" value="F:carboxypeptidase activity"/>
    <property type="evidence" value="ECO:0007669"/>
    <property type="project" value="UniProtKB-KW"/>
</dbReference>
<dbReference type="GO" id="GO:0008658">
    <property type="term" value="F:penicillin binding"/>
    <property type="evidence" value="ECO:0007669"/>
    <property type="project" value="InterPro"/>
</dbReference>
<organism evidence="18 19">
    <name type="scientific">Candidatus Dojkabacteria bacterium</name>
    <dbReference type="NCBI Taxonomy" id="2099670"/>
    <lineage>
        <taxon>Bacteria</taxon>
        <taxon>Candidatus Dojkabacteria</taxon>
    </lineage>
</organism>
<dbReference type="SUPFAM" id="SSF53955">
    <property type="entry name" value="Lysozyme-like"/>
    <property type="match status" value="1"/>
</dbReference>
<feature type="domain" description="Penicillin-binding protein transpeptidase" evidence="16">
    <location>
        <begin position="357"/>
        <end position="588"/>
    </location>
</feature>
<evidence type="ECO:0000256" key="10">
    <source>
        <dbReference type="ARBA" id="ARBA00023136"/>
    </source>
</evidence>
<sequence>MSSLNWKPSINKLRQMVLLVKRLLRKHYKKVLLVILLFLVCAIALTYLYLANLFKQLPDPNQLIERHSDESIIIRDRYGEELYRFFEGENREFVAIDSLESHVIWPILAAEDQQFYQHEGVDYLSTLRCTVNVVTKGLSGSVCGGSTITQQLVRNTILTDSEGDAAFDKTPTRKLKEIIIATQVERTYTKDEILQLYINEVPLGGLNYGFQAASQAYFDKDLKDLTLAESAMLAGLLPSPSSYNPIFGNREYAYDRQNYVLDQLEQMTEITGITQEEIDAARTEDLFFTSTGLTEIYAPHFVFYSQKQLIELIGEDTYNEGGLDVTTSLDSNVQTILQVEIENAIKDYKSEYLIHNGAGVILEPKSNEILAMVGSVDFFNDEEIKVSGSINMVTADRQMASLVKPYTMIKAFEAGYGPYLAIPDSKEMDFGYNVTNYDGQYHGIVDIRQTLTQSLNIPALYVYELIGDKEFLEVIDRLKIGMKEEQRDVGITLGLGSADMTLLDNVNAYSVFAREGIQKDLTSILEVRNREGEIIYSAEPEEKRIFSKANTYLLNWSLCDIGNFQDRFGQESYVINGKAVCGKTGTSDNSKDLLAILYHKNLVIGIWNGNSDGSSPLGTVSSRTSLPLASKIMQILDPTYPIEIFEQPDSVIGVTLCSDTGLTPSRGGS</sequence>
<dbReference type="Gene3D" id="1.10.3810.10">
    <property type="entry name" value="Biosynthetic peptidoglycan transglycosylase-like"/>
    <property type="match status" value="1"/>
</dbReference>
<keyword evidence="15" id="KW-0812">Transmembrane</keyword>
<dbReference type="GO" id="GO:0009252">
    <property type="term" value="P:peptidoglycan biosynthetic process"/>
    <property type="evidence" value="ECO:0007669"/>
    <property type="project" value="UniProtKB-KW"/>
</dbReference>
<reference evidence="18" key="1">
    <citation type="submission" date="2020-04" db="EMBL/GenBank/DDBJ databases">
        <authorList>
            <person name="Zhang T."/>
        </authorList>
    </citation>
    <scope>NUCLEOTIDE SEQUENCE</scope>
    <source>
        <strain evidence="18">HKST-UBA14</strain>
    </source>
</reference>
<keyword evidence="8" id="KW-0133">Cell shape</keyword>
<comment type="caution">
    <text evidence="18">The sequence shown here is derived from an EMBL/GenBank/DDBJ whole genome shotgun (WGS) entry which is preliminary data.</text>
</comment>
<keyword evidence="10 15" id="KW-0472">Membrane</keyword>
<evidence type="ECO:0000256" key="13">
    <source>
        <dbReference type="ARBA" id="ARBA00044770"/>
    </source>
</evidence>
<evidence type="ECO:0000256" key="1">
    <source>
        <dbReference type="ARBA" id="ARBA00004236"/>
    </source>
</evidence>
<keyword evidence="12" id="KW-0961">Cell wall biogenesis/degradation</keyword>
<dbReference type="GO" id="GO:0006508">
    <property type="term" value="P:proteolysis"/>
    <property type="evidence" value="ECO:0007669"/>
    <property type="project" value="UniProtKB-KW"/>
</dbReference>
<keyword evidence="6" id="KW-0808">Transferase</keyword>
<dbReference type="PANTHER" id="PTHR32282:SF11">
    <property type="entry name" value="PENICILLIN-BINDING PROTEIN 1B"/>
    <property type="match status" value="1"/>
</dbReference>
<evidence type="ECO:0000256" key="11">
    <source>
        <dbReference type="ARBA" id="ARBA00023268"/>
    </source>
</evidence>
<dbReference type="Gene3D" id="3.40.710.10">
    <property type="entry name" value="DD-peptidase/beta-lactamase superfamily"/>
    <property type="match status" value="1"/>
</dbReference>
<dbReference type="GO" id="GO:0008955">
    <property type="term" value="F:peptidoglycan glycosyltransferase activity"/>
    <property type="evidence" value="ECO:0007669"/>
    <property type="project" value="UniProtKB-EC"/>
</dbReference>
<dbReference type="EMBL" id="JAGQLK010000158">
    <property type="protein sequence ID" value="MCA9383869.1"/>
    <property type="molecule type" value="Genomic_DNA"/>
</dbReference>
<evidence type="ECO:0000313" key="19">
    <source>
        <dbReference type="Proteomes" id="UP000783287"/>
    </source>
</evidence>
<comment type="catalytic activity">
    <reaction evidence="14">
        <text>[GlcNAc-(1-&gt;4)-Mur2Ac(oyl-L-Ala-gamma-D-Glu-L-Lys-D-Ala-D-Ala)](n)-di-trans,octa-cis-undecaprenyl diphosphate + beta-D-GlcNAc-(1-&gt;4)-Mur2Ac(oyl-L-Ala-gamma-D-Glu-L-Lys-D-Ala-D-Ala)-di-trans,octa-cis-undecaprenyl diphosphate = [GlcNAc-(1-&gt;4)-Mur2Ac(oyl-L-Ala-gamma-D-Glu-L-Lys-D-Ala-D-Ala)](n+1)-di-trans,octa-cis-undecaprenyl diphosphate + di-trans,octa-cis-undecaprenyl diphosphate + H(+)</text>
        <dbReference type="Rhea" id="RHEA:23708"/>
        <dbReference type="Rhea" id="RHEA-COMP:9602"/>
        <dbReference type="Rhea" id="RHEA-COMP:9603"/>
        <dbReference type="ChEBI" id="CHEBI:15378"/>
        <dbReference type="ChEBI" id="CHEBI:58405"/>
        <dbReference type="ChEBI" id="CHEBI:60033"/>
        <dbReference type="ChEBI" id="CHEBI:78435"/>
        <dbReference type="EC" id="2.4.99.28"/>
    </reaction>
</comment>
<evidence type="ECO:0000256" key="9">
    <source>
        <dbReference type="ARBA" id="ARBA00022984"/>
    </source>
</evidence>
<dbReference type="GO" id="GO:0071555">
    <property type="term" value="P:cell wall organization"/>
    <property type="evidence" value="ECO:0007669"/>
    <property type="project" value="UniProtKB-KW"/>
</dbReference>
<keyword evidence="5" id="KW-0328">Glycosyltransferase</keyword>
<dbReference type="InterPro" id="IPR050396">
    <property type="entry name" value="Glycosyltr_51/Transpeptidase"/>
</dbReference>
<protein>
    <recommendedName>
        <fullName evidence="13">peptidoglycan glycosyltransferase</fullName>
        <ecNumber evidence="13">2.4.99.28</ecNumber>
    </recommendedName>
</protein>
<keyword evidence="11" id="KW-0511">Multifunctional enzyme</keyword>
<evidence type="ECO:0000256" key="4">
    <source>
        <dbReference type="ARBA" id="ARBA00022670"/>
    </source>
</evidence>
<dbReference type="InterPro" id="IPR001264">
    <property type="entry name" value="Glyco_trans_51"/>
</dbReference>
<dbReference type="Pfam" id="PF00912">
    <property type="entry name" value="Transgly"/>
    <property type="match status" value="1"/>
</dbReference>
<dbReference type="EC" id="2.4.99.28" evidence="13"/>
<evidence type="ECO:0000256" key="2">
    <source>
        <dbReference type="ARBA" id="ARBA00022475"/>
    </source>
</evidence>
<keyword evidence="7" id="KW-0378">Hydrolase</keyword>
<evidence type="ECO:0000256" key="12">
    <source>
        <dbReference type="ARBA" id="ARBA00023316"/>
    </source>
</evidence>
<dbReference type="PANTHER" id="PTHR32282">
    <property type="entry name" value="BINDING PROTEIN TRANSPEPTIDASE, PUTATIVE-RELATED"/>
    <property type="match status" value="1"/>
</dbReference>
<proteinExistence type="predicted"/>
<dbReference type="Pfam" id="PF00905">
    <property type="entry name" value="Transpeptidase"/>
    <property type="match status" value="1"/>
</dbReference>
<accession>A0A955L6E2</accession>
<evidence type="ECO:0000256" key="8">
    <source>
        <dbReference type="ARBA" id="ARBA00022960"/>
    </source>
</evidence>
<evidence type="ECO:0000259" key="17">
    <source>
        <dbReference type="Pfam" id="PF00912"/>
    </source>
</evidence>
<dbReference type="GO" id="GO:0005886">
    <property type="term" value="C:plasma membrane"/>
    <property type="evidence" value="ECO:0007669"/>
    <property type="project" value="UniProtKB-SubCell"/>
</dbReference>
<keyword evidence="9" id="KW-0573">Peptidoglycan synthesis</keyword>
<dbReference type="InterPro" id="IPR036950">
    <property type="entry name" value="PBP_transglycosylase"/>
</dbReference>
<evidence type="ECO:0000256" key="15">
    <source>
        <dbReference type="SAM" id="Phobius"/>
    </source>
</evidence>
<dbReference type="GO" id="GO:0008360">
    <property type="term" value="P:regulation of cell shape"/>
    <property type="evidence" value="ECO:0007669"/>
    <property type="project" value="UniProtKB-KW"/>
</dbReference>
<reference evidence="18" key="2">
    <citation type="journal article" date="2021" name="Microbiome">
        <title>Successional dynamics and alternative stable states in a saline activated sludge microbial community over 9 years.</title>
        <authorList>
            <person name="Wang Y."/>
            <person name="Ye J."/>
            <person name="Ju F."/>
            <person name="Liu L."/>
            <person name="Boyd J.A."/>
            <person name="Deng Y."/>
            <person name="Parks D.H."/>
            <person name="Jiang X."/>
            <person name="Yin X."/>
            <person name="Woodcroft B.J."/>
            <person name="Tyson G.W."/>
            <person name="Hugenholtz P."/>
            <person name="Polz M.F."/>
            <person name="Zhang T."/>
        </authorList>
    </citation>
    <scope>NUCLEOTIDE SEQUENCE</scope>
    <source>
        <strain evidence="18">HKST-UBA14</strain>
    </source>
</reference>
<dbReference type="SUPFAM" id="SSF56601">
    <property type="entry name" value="beta-lactamase/transpeptidase-like"/>
    <property type="match status" value="1"/>
</dbReference>
<keyword evidence="4" id="KW-0645">Protease</keyword>